<dbReference type="InParanoid" id="A0A1B4XG08"/>
<dbReference type="GO" id="GO:0016779">
    <property type="term" value="F:nucleotidyltransferase activity"/>
    <property type="evidence" value="ECO:0007669"/>
    <property type="project" value="UniProtKB-ARBA"/>
</dbReference>
<dbReference type="CDD" id="cd04182">
    <property type="entry name" value="GT_2_like_f"/>
    <property type="match status" value="1"/>
</dbReference>
<dbReference type="RefSeq" id="WP_096360547.1">
    <property type="nucleotide sequence ID" value="NZ_AP014879.1"/>
</dbReference>
<dbReference type="PANTHER" id="PTHR43777:SF1">
    <property type="entry name" value="MOLYBDENUM COFACTOR CYTIDYLYLTRANSFERASE"/>
    <property type="match status" value="1"/>
</dbReference>
<dbReference type="PANTHER" id="PTHR43777">
    <property type="entry name" value="MOLYBDENUM COFACTOR CYTIDYLYLTRANSFERASE"/>
    <property type="match status" value="1"/>
</dbReference>
<dbReference type="InterPro" id="IPR025877">
    <property type="entry name" value="MobA-like_NTP_Trfase"/>
</dbReference>
<evidence type="ECO:0000259" key="2">
    <source>
        <dbReference type="Pfam" id="PF12804"/>
    </source>
</evidence>
<evidence type="ECO:0000313" key="3">
    <source>
        <dbReference type="EMBL" id="BAV33723.1"/>
    </source>
</evidence>
<feature type="domain" description="MobA-like NTP transferase" evidence="2">
    <location>
        <begin position="10"/>
        <end position="168"/>
    </location>
</feature>
<organism evidence="3 4">
    <name type="scientific">Sulfuricaulis limicola</name>
    <dbReference type="NCBI Taxonomy" id="1620215"/>
    <lineage>
        <taxon>Bacteria</taxon>
        <taxon>Pseudomonadati</taxon>
        <taxon>Pseudomonadota</taxon>
        <taxon>Gammaproteobacteria</taxon>
        <taxon>Acidiferrobacterales</taxon>
        <taxon>Acidiferrobacteraceae</taxon>
        <taxon>Sulfuricaulis</taxon>
    </lineage>
</organism>
<dbReference type="KEGG" id="slim:SCL_1412"/>
<evidence type="ECO:0000313" key="4">
    <source>
        <dbReference type="Proteomes" id="UP000243180"/>
    </source>
</evidence>
<keyword evidence="4" id="KW-1185">Reference proteome</keyword>
<dbReference type="FunCoup" id="A0A1B4XG08">
    <property type="interactions" value="33"/>
</dbReference>
<evidence type="ECO:0000256" key="1">
    <source>
        <dbReference type="ARBA" id="ARBA00022842"/>
    </source>
</evidence>
<dbReference type="Gene3D" id="3.90.550.10">
    <property type="entry name" value="Spore Coat Polysaccharide Biosynthesis Protein SpsA, Chain A"/>
    <property type="match status" value="1"/>
</dbReference>
<dbReference type="Proteomes" id="UP000243180">
    <property type="component" value="Chromosome"/>
</dbReference>
<gene>
    <name evidence="3" type="ORF">SCL_1412</name>
</gene>
<name>A0A1B4XG08_9GAMM</name>
<dbReference type="Pfam" id="PF12804">
    <property type="entry name" value="NTP_transf_3"/>
    <property type="match status" value="1"/>
</dbReference>
<dbReference type="InterPro" id="IPR029044">
    <property type="entry name" value="Nucleotide-diphossugar_trans"/>
</dbReference>
<dbReference type="OrthoDB" id="5298023at2"/>
<reference evidence="3 4" key="1">
    <citation type="submission" date="2015-05" db="EMBL/GenBank/DDBJ databases">
        <title>Complete genome sequence of a sulfur-oxidizing gammaproteobacterium strain HA5.</title>
        <authorList>
            <person name="Miura A."/>
            <person name="Kojima H."/>
            <person name="Fukui M."/>
        </authorList>
    </citation>
    <scope>NUCLEOTIDE SEQUENCE [LARGE SCALE GENOMIC DNA]</scope>
    <source>
        <strain evidence="3 4">HA5</strain>
    </source>
</reference>
<keyword evidence="1" id="KW-0460">Magnesium</keyword>
<dbReference type="EMBL" id="AP014879">
    <property type="protein sequence ID" value="BAV33723.1"/>
    <property type="molecule type" value="Genomic_DNA"/>
</dbReference>
<protein>
    <submittedName>
        <fullName evidence="3">Molybdopterin-guanine dinucleotide biosynthesis protein MobA</fullName>
    </submittedName>
</protein>
<dbReference type="SUPFAM" id="SSF53448">
    <property type="entry name" value="Nucleotide-diphospho-sugar transferases"/>
    <property type="match status" value="1"/>
</dbReference>
<accession>A0A1B4XG08</accession>
<sequence length="195" mass="19617">MPGPGPRIVGVLLAAGSGTRFGGHKLLAPLPDGTTVAVAAARHLIDALPDSVAVLRPGDETLAALLAAEGLRIVVNPNADAGMGASLACGVSAVEADGWVIALADMPAIRLATIQAVAEALATGASLAAPVYHGQRGHPIGFARGFRAALTALTGDRGGRDILAQHSDEVRLIETDDPGVLVDIDHAADIVAGER</sequence>
<proteinExistence type="predicted"/>
<dbReference type="AlphaFoldDB" id="A0A1B4XG08"/>